<dbReference type="GO" id="GO:0016192">
    <property type="term" value="P:vesicle-mediated transport"/>
    <property type="evidence" value="ECO:0007669"/>
    <property type="project" value="InterPro"/>
</dbReference>
<accession>A0AA41NDM4</accession>
<protein>
    <submittedName>
        <fullName evidence="5">Vesicle-associated membrane protein 3</fullName>
    </submittedName>
</protein>
<dbReference type="AlphaFoldDB" id="A0AA41NDM4"/>
<sequence>MFAGAPAGSSAATGSNRRIQQIQNHVDEAEDIMRVNVDKVLERDQKLSKLDDCADDCRQELLNLRQVLPS</sequence>
<evidence type="ECO:0000256" key="2">
    <source>
        <dbReference type="ARBA" id="ARBA00046280"/>
    </source>
</evidence>
<evidence type="ECO:0000313" key="6">
    <source>
        <dbReference type="Proteomes" id="UP001166674"/>
    </source>
</evidence>
<feature type="domain" description="V-SNARE coiled-coil homology" evidence="4">
    <location>
        <begin position="18"/>
        <end position="70"/>
    </location>
</feature>
<gene>
    <name evidence="5" type="ORF">SUZIE_197455</name>
</gene>
<evidence type="ECO:0000313" key="5">
    <source>
        <dbReference type="EMBL" id="MBZ3888338.1"/>
    </source>
</evidence>
<dbReference type="Gene3D" id="1.20.5.110">
    <property type="match status" value="1"/>
</dbReference>
<keyword evidence="6" id="KW-1185">Reference proteome</keyword>
<dbReference type="PRINTS" id="PR00219">
    <property type="entry name" value="SYNAPTOBREVN"/>
</dbReference>
<dbReference type="Pfam" id="PF00957">
    <property type="entry name" value="Synaptobrevin"/>
    <property type="match status" value="1"/>
</dbReference>
<organism evidence="5 6">
    <name type="scientific">Sciurus carolinensis</name>
    <name type="common">Eastern gray squirrel</name>
    <dbReference type="NCBI Taxonomy" id="30640"/>
    <lineage>
        <taxon>Eukaryota</taxon>
        <taxon>Metazoa</taxon>
        <taxon>Chordata</taxon>
        <taxon>Craniata</taxon>
        <taxon>Vertebrata</taxon>
        <taxon>Euteleostomi</taxon>
        <taxon>Mammalia</taxon>
        <taxon>Eutheria</taxon>
        <taxon>Euarchontoglires</taxon>
        <taxon>Glires</taxon>
        <taxon>Rodentia</taxon>
        <taxon>Sciuromorpha</taxon>
        <taxon>Sciuridae</taxon>
        <taxon>Sciurinae</taxon>
        <taxon>Sciurini</taxon>
        <taxon>Sciurus</taxon>
    </lineage>
</organism>
<dbReference type="InterPro" id="IPR016444">
    <property type="entry name" value="Synaptobrevin/VAMP"/>
</dbReference>
<comment type="similarity">
    <text evidence="1">Belongs to the synaptobrevin family.</text>
</comment>
<comment type="caution">
    <text evidence="5">The sequence shown here is derived from an EMBL/GenBank/DDBJ whole genome shotgun (WGS) entry which is preliminary data.</text>
</comment>
<dbReference type="PANTHER" id="PTHR45701">
    <property type="entry name" value="SYNAPTOBREVIN FAMILY MEMBER"/>
    <property type="match status" value="1"/>
</dbReference>
<dbReference type="Proteomes" id="UP001166674">
    <property type="component" value="Unassembled WGS sequence"/>
</dbReference>
<dbReference type="PROSITE" id="PS50892">
    <property type="entry name" value="V_SNARE"/>
    <property type="match status" value="1"/>
</dbReference>
<dbReference type="EMBL" id="JAATJV010422699">
    <property type="protein sequence ID" value="MBZ3888338.1"/>
    <property type="molecule type" value="Genomic_DNA"/>
</dbReference>
<evidence type="ECO:0000256" key="1">
    <source>
        <dbReference type="ARBA" id="ARBA00008025"/>
    </source>
</evidence>
<proteinExistence type="inferred from homology"/>
<dbReference type="GO" id="GO:0016020">
    <property type="term" value="C:membrane"/>
    <property type="evidence" value="ECO:0007669"/>
    <property type="project" value="InterPro"/>
</dbReference>
<keyword evidence="3" id="KW-0175">Coiled coil</keyword>
<dbReference type="InterPro" id="IPR001388">
    <property type="entry name" value="Synaptobrevin-like"/>
</dbReference>
<dbReference type="SUPFAM" id="SSF58038">
    <property type="entry name" value="SNARE fusion complex"/>
    <property type="match status" value="1"/>
</dbReference>
<comment type="subcellular location">
    <subcellularLocation>
        <location evidence="2">Endomembrane system</location>
        <topology evidence="2">Single-pass type IV membrane protein</topology>
    </subcellularLocation>
</comment>
<dbReference type="GO" id="GO:0012505">
    <property type="term" value="C:endomembrane system"/>
    <property type="evidence" value="ECO:0007669"/>
    <property type="project" value="UniProtKB-SubCell"/>
</dbReference>
<evidence type="ECO:0000256" key="3">
    <source>
        <dbReference type="PROSITE-ProRule" id="PRU00290"/>
    </source>
</evidence>
<dbReference type="InterPro" id="IPR042855">
    <property type="entry name" value="V_SNARE_CC"/>
</dbReference>
<evidence type="ECO:0000259" key="4">
    <source>
        <dbReference type="PROSITE" id="PS50892"/>
    </source>
</evidence>
<name>A0AA41NDM4_SCICA</name>
<reference evidence="5" key="1">
    <citation type="submission" date="2020-03" db="EMBL/GenBank/DDBJ databases">
        <title>Studies in the Genomics of Life Span.</title>
        <authorList>
            <person name="Glass D."/>
        </authorList>
    </citation>
    <scope>NUCLEOTIDE SEQUENCE</scope>
    <source>
        <strain evidence="5">SUZIE</strain>
        <tissue evidence="5">Muscle</tissue>
    </source>
</reference>